<name>A0A1G2MB48_9BACT</name>
<dbReference type="Proteomes" id="UP000176493">
    <property type="component" value="Unassembled WGS sequence"/>
</dbReference>
<accession>A0A1G2MB48</accession>
<dbReference type="EMBL" id="MHRJ01000052">
    <property type="protein sequence ID" value="OHA21117.1"/>
    <property type="molecule type" value="Genomic_DNA"/>
</dbReference>
<evidence type="ECO:0008006" key="3">
    <source>
        <dbReference type="Google" id="ProtNLM"/>
    </source>
</evidence>
<evidence type="ECO:0000313" key="2">
    <source>
        <dbReference type="Proteomes" id="UP000176493"/>
    </source>
</evidence>
<comment type="caution">
    <text evidence="1">The sequence shown here is derived from an EMBL/GenBank/DDBJ whole genome shotgun (WGS) entry which is preliminary data.</text>
</comment>
<dbReference type="AlphaFoldDB" id="A0A1G2MB48"/>
<organism evidence="1 2">
    <name type="scientific">Candidatus Taylorbacteria bacterium RIFCSPHIGHO2_02_49_25</name>
    <dbReference type="NCBI Taxonomy" id="1802305"/>
    <lineage>
        <taxon>Bacteria</taxon>
        <taxon>Candidatus Tayloriibacteriota</taxon>
    </lineage>
</organism>
<reference evidence="1 2" key="1">
    <citation type="journal article" date="2016" name="Nat. Commun.">
        <title>Thousands of microbial genomes shed light on interconnected biogeochemical processes in an aquifer system.</title>
        <authorList>
            <person name="Anantharaman K."/>
            <person name="Brown C.T."/>
            <person name="Hug L.A."/>
            <person name="Sharon I."/>
            <person name="Castelle C.J."/>
            <person name="Probst A.J."/>
            <person name="Thomas B.C."/>
            <person name="Singh A."/>
            <person name="Wilkins M.J."/>
            <person name="Karaoz U."/>
            <person name="Brodie E.L."/>
            <person name="Williams K.H."/>
            <person name="Hubbard S.S."/>
            <person name="Banfield J.F."/>
        </authorList>
    </citation>
    <scope>NUCLEOTIDE SEQUENCE [LARGE SCALE GENOMIC DNA]</scope>
</reference>
<sequence>MAIKNLLNLDKSTYQCIISAENQKSSMKKILILDMSDRVAGDIEDKLCAKGLTAQRMCSLIQFGQSVAITATSPNMTILVNSMQPDIILNFHSQNTETVERTLQLAERCGVRIVNCNTARALCADRARLLPTLRSEGMTVPGFFYGHPSQLLASMKGECICKDPVGHLVIRTNCGAISSREELVYCETLVPCNGVVRSVYRVGKLTFTMEKSDTLGKGRVLPSERVESKGAEIAVVDSICKHADLDYCNVDFINGTVIDVNCFPNIFRHRDAVDAIVEHVASM</sequence>
<evidence type="ECO:0000313" key="1">
    <source>
        <dbReference type="EMBL" id="OHA21117.1"/>
    </source>
</evidence>
<protein>
    <recommendedName>
        <fullName evidence="3">ATP-grasp domain-containing protein</fullName>
    </recommendedName>
</protein>
<gene>
    <name evidence="1" type="ORF">A2W52_01755</name>
</gene>
<proteinExistence type="predicted"/>